<dbReference type="InterPro" id="IPR029058">
    <property type="entry name" value="AB_hydrolase_fold"/>
</dbReference>
<comment type="caution">
    <text evidence="2">The sequence shown here is derived from an EMBL/GenBank/DDBJ whole genome shotgun (WGS) entry which is preliminary data.</text>
</comment>
<feature type="non-terminal residue" evidence="2">
    <location>
        <position position="1"/>
    </location>
</feature>
<dbReference type="PANTHER" id="PTHR11757:SF19">
    <property type="entry name" value="PROLYL ENDOPEPTIDASE-LIKE"/>
    <property type="match status" value="1"/>
</dbReference>
<evidence type="ECO:0000256" key="1">
    <source>
        <dbReference type="ARBA" id="ARBA00005228"/>
    </source>
</evidence>
<dbReference type="GO" id="GO:0005829">
    <property type="term" value="C:cytosol"/>
    <property type="evidence" value="ECO:0007669"/>
    <property type="project" value="TreeGrafter"/>
</dbReference>
<reference evidence="2 3" key="1">
    <citation type="journal article" date="2018" name="Front. Plant Sci.">
        <title>Red Clover (Trifolium pratense) and Zigzag Clover (T. medium) - A Picture of Genomic Similarities and Differences.</title>
        <authorList>
            <person name="Dluhosova J."/>
            <person name="Istvanek J."/>
            <person name="Nedelnik J."/>
            <person name="Repkova J."/>
        </authorList>
    </citation>
    <scope>NUCLEOTIDE SEQUENCE [LARGE SCALE GENOMIC DNA]</scope>
    <source>
        <strain evidence="3">cv. 10/8</strain>
        <tissue evidence="2">Leaf</tissue>
    </source>
</reference>
<evidence type="ECO:0000313" key="3">
    <source>
        <dbReference type="Proteomes" id="UP000265520"/>
    </source>
</evidence>
<dbReference type="Proteomes" id="UP000265520">
    <property type="component" value="Unassembled WGS sequence"/>
</dbReference>
<comment type="similarity">
    <text evidence="1">Belongs to the peptidase S9A family.</text>
</comment>
<keyword evidence="3" id="KW-1185">Reference proteome</keyword>
<dbReference type="EMBL" id="LXQA011070511">
    <property type="protein sequence ID" value="MCI83584.1"/>
    <property type="molecule type" value="Genomic_DNA"/>
</dbReference>
<dbReference type="PANTHER" id="PTHR11757">
    <property type="entry name" value="PROTEASE FAMILY S9A OLIGOPEPTIDASE"/>
    <property type="match status" value="1"/>
</dbReference>
<dbReference type="AlphaFoldDB" id="A0A392V5N5"/>
<accession>A0A392V5N5</accession>
<proteinExistence type="inferred from homology"/>
<protein>
    <submittedName>
        <fullName evidence="2">Prolyl oligopeptidase-like protein</fullName>
    </submittedName>
</protein>
<sequence>VSYCSQVLGGFDATKYVTERQWARALDGTLIPMSLVYRKDLVKLDGSDPLLLYGYGSYEVNEE</sequence>
<dbReference type="Gene3D" id="3.40.50.1820">
    <property type="entry name" value="alpha/beta hydrolase"/>
    <property type="match status" value="1"/>
</dbReference>
<organism evidence="2 3">
    <name type="scientific">Trifolium medium</name>
    <dbReference type="NCBI Taxonomy" id="97028"/>
    <lineage>
        <taxon>Eukaryota</taxon>
        <taxon>Viridiplantae</taxon>
        <taxon>Streptophyta</taxon>
        <taxon>Embryophyta</taxon>
        <taxon>Tracheophyta</taxon>
        <taxon>Spermatophyta</taxon>
        <taxon>Magnoliopsida</taxon>
        <taxon>eudicotyledons</taxon>
        <taxon>Gunneridae</taxon>
        <taxon>Pentapetalae</taxon>
        <taxon>rosids</taxon>
        <taxon>fabids</taxon>
        <taxon>Fabales</taxon>
        <taxon>Fabaceae</taxon>
        <taxon>Papilionoideae</taxon>
        <taxon>50 kb inversion clade</taxon>
        <taxon>NPAAA clade</taxon>
        <taxon>Hologalegina</taxon>
        <taxon>IRL clade</taxon>
        <taxon>Trifolieae</taxon>
        <taxon>Trifolium</taxon>
    </lineage>
</organism>
<dbReference type="InterPro" id="IPR051543">
    <property type="entry name" value="Serine_Peptidase_S9A"/>
</dbReference>
<name>A0A392V5N5_9FABA</name>
<evidence type="ECO:0000313" key="2">
    <source>
        <dbReference type="EMBL" id="MCI83584.1"/>
    </source>
</evidence>